<comment type="caution">
    <text evidence="1">The sequence shown here is derived from an EMBL/GenBank/DDBJ whole genome shotgun (WGS) entry which is preliminary data.</text>
</comment>
<organism evidence="1 2">
    <name type="scientific">Streptomyces morookaense</name>
    <name type="common">Streptoverticillium morookaense</name>
    <dbReference type="NCBI Taxonomy" id="1970"/>
    <lineage>
        <taxon>Bacteria</taxon>
        <taxon>Bacillati</taxon>
        <taxon>Actinomycetota</taxon>
        <taxon>Actinomycetes</taxon>
        <taxon>Kitasatosporales</taxon>
        <taxon>Streptomycetaceae</taxon>
        <taxon>Streptomyces</taxon>
    </lineage>
</organism>
<dbReference type="Proteomes" id="UP000587462">
    <property type="component" value="Unassembled WGS sequence"/>
</dbReference>
<sequence>MRTSPLDAPDRALLHTRQPDERWNTVRLVSAAAALHGRAYSRGRPGTARALAVASLVGSRGAVLLATGLPPT</sequence>
<reference evidence="1 2" key="1">
    <citation type="submission" date="2020-04" db="EMBL/GenBank/DDBJ databases">
        <title>Draft Genome Sequence of Streptomyces morookaense DSM 40503, an 8-azaguanine-producing strain.</title>
        <authorList>
            <person name="Qi J."/>
            <person name="Gao J.-M."/>
        </authorList>
    </citation>
    <scope>NUCLEOTIDE SEQUENCE [LARGE SCALE GENOMIC DNA]</scope>
    <source>
        <strain evidence="1 2">DSM 40503</strain>
    </source>
</reference>
<evidence type="ECO:0000313" key="1">
    <source>
        <dbReference type="EMBL" id="NVK78748.1"/>
    </source>
</evidence>
<name>A0A7Y7B4A8_STRMO</name>
<keyword evidence="2" id="KW-1185">Reference proteome</keyword>
<accession>A0A7Y7B4A8</accession>
<dbReference type="AlphaFoldDB" id="A0A7Y7B4A8"/>
<dbReference type="RefSeq" id="WP_171081160.1">
    <property type="nucleotide sequence ID" value="NZ_BNBU01000006.1"/>
</dbReference>
<proteinExistence type="predicted"/>
<dbReference type="EMBL" id="JABBXF010000029">
    <property type="protein sequence ID" value="NVK78748.1"/>
    <property type="molecule type" value="Genomic_DNA"/>
</dbReference>
<evidence type="ECO:0000313" key="2">
    <source>
        <dbReference type="Proteomes" id="UP000587462"/>
    </source>
</evidence>
<protein>
    <submittedName>
        <fullName evidence="1">Uncharacterized protein</fullName>
    </submittedName>
</protein>
<gene>
    <name evidence="1" type="ORF">HG542_13850</name>
</gene>